<dbReference type="AlphaFoldDB" id="A0A6B0GIZ2"/>
<organism evidence="2 3">
    <name type="scientific">Halomarina oriensis</name>
    <dbReference type="NCBI Taxonomy" id="671145"/>
    <lineage>
        <taxon>Archaea</taxon>
        <taxon>Methanobacteriati</taxon>
        <taxon>Methanobacteriota</taxon>
        <taxon>Stenosarchaea group</taxon>
        <taxon>Halobacteria</taxon>
        <taxon>Halobacteriales</taxon>
        <taxon>Natronomonadaceae</taxon>
        <taxon>Halomarina</taxon>
    </lineage>
</organism>
<keyword evidence="3" id="KW-1185">Reference proteome</keyword>
<reference evidence="2 3" key="1">
    <citation type="submission" date="2019-12" db="EMBL/GenBank/DDBJ databases">
        <title>Halocatena pleomorpha gen. nov. sp. nov., an extremely halophilic archaeon of family Halobacteriaceae isolated from saltpan soil.</title>
        <authorList>
            <person name="Pal Y."/>
            <person name="Verma A."/>
            <person name="Krishnamurthi S."/>
            <person name="Kumar P."/>
        </authorList>
    </citation>
    <scope>NUCLEOTIDE SEQUENCE [LARGE SCALE GENOMIC DNA]</scope>
    <source>
        <strain evidence="2 3">JCM 16495</strain>
    </source>
</reference>
<keyword evidence="1" id="KW-0472">Membrane</keyword>
<evidence type="ECO:0000313" key="2">
    <source>
        <dbReference type="EMBL" id="MWG34724.1"/>
    </source>
</evidence>
<proteinExistence type="predicted"/>
<accession>A0A6B0GIZ2</accession>
<dbReference type="Proteomes" id="UP000451471">
    <property type="component" value="Unassembled WGS sequence"/>
</dbReference>
<comment type="caution">
    <text evidence="2">The sequence shown here is derived from an EMBL/GenBank/DDBJ whole genome shotgun (WGS) entry which is preliminary data.</text>
</comment>
<sequence length="208" mass="22565">MLELVTVLVTGIVGVAFIGYFTPKIIVWGSLGTAMMWAMAHLIPAFEPGEVLATIWPHIFDLMMVYPTAIGLAWESQMADAGILGGAGSHIVGRNPAPAVSGWYLVRIADVAGASRLQGDSLIMTDDSPRSRTARWELAKWDCPECGGELGPLDDRDPSVSQDDIWPDDGGFDEAAYDAANRLTTPVVICSDCGCDFDVRFEKREEKE</sequence>
<evidence type="ECO:0000256" key="1">
    <source>
        <dbReference type="SAM" id="Phobius"/>
    </source>
</evidence>
<evidence type="ECO:0000313" key="3">
    <source>
        <dbReference type="Proteomes" id="UP000451471"/>
    </source>
</evidence>
<keyword evidence="1" id="KW-0812">Transmembrane</keyword>
<gene>
    <name evidence="2" type="ORF">GQS65_09520</name>
</gene>
<dbReference type="OrthoDB" id="379536at2157"/>
<feature type="transmembrane region" description="Helical" evidence="1">
    <location>
        <begin position="6"/>
        <end position="27"/>
    </location>
</feature>
<dbReference type="EMBL" id="WSZK01000015">
    <property type="protein sequence ID" value="MWG34724.1"/>
    <property type="molecule type" value="Genomic_DNA"/>
</dbReference>
<dbReference type="RefSeq" id="WP_158204369.1">
    <property type="nucleotide sequence ID" value="NZ_WSZK01000015.1"/>
</dbReference>
<name>A0A6B0GIZ2_9EURY</name>
<keyword evidence="1" id="KW-1133">Transmembrane helix</keyword>
<protein>
    <submittedName>
        <fullName evidence="2">Uncharacterized protein</fullName>
    </submittedName>
</protein>